<dbReference type="STRING" id="479432.Sros_2540"/>
<evidence type="ECO:0008006" key="3">
    <source>
        <dbReference type="Google" id="ProtNLM"/>
    </source>
</evidence>
<gene>
    <name evidence="1" type="ordered locus">Sros_2540</name>
</gene>
<dbReference type="RefSeq" id="WP_012889260.1">
    <property type="nucleotide sequence ID" value="NC_013595.1"/>
</dbReference>
<evidence type="ECO:0000313" key="2">
    <source>
        <dbReference type="Proteomes" id="UP000002029"/>
    </source>
</evidence>
<sequence length="51" mass="5752">MRVIVTITRDGVRISAPEQEGVQFGFDAWEAFLRRAKKGWFDLTPPSGASR</sequence>
<dbReference type="AlphaFoldDB" id="D2B335"/>
<dbReference type="EMBL" id="CP001814">
    <property type="protein sequence ID" value="ACZ85515.1"/>
    <property type="molecule type" value="Genomic_DNA"/>
</dbReference>
<protein>
    <recommendedName>
        <fullName evidence="3">DUF397 domain-containing protein</fullName>
    </recommendedName>
</protein>
<evidence type="ECO:0000313" key="1">
    <source>
        <dbReference type="EMBL" id="ACZ85515.1"/>
    </source>
</evidence>
<organism evidence="1 2">
    <name type="scientific">Streptosporangium roseum (strain ATCC 12428 / DSM 43021 / JCM 3005 / KCTC 9067 / NCIMB 10171 / NRRL 2505 / NI 9100)</name>
    <dbReference type="NCBI Taxonomy" id="479432"/>
    <lineage>
        <taxon>Bacteria</taxon>
        <taxon>Bacillati</taxon>
        <taxon>Actinomycetota</taxon>
        <taxon>Actinomycetes</taxon>
        <taxon>Streptosporangiales</taxon>
        <taxon>Streptosporangiaceae</taxon>
        <taxon>Streptosporangium</taxon>
    </lineage>
</organism>
<dbReference type="HOGENOM" id="CLU_3104498_0_0_11"/>
<name>D2B335_STRRD</name>
<accession>D2B335</accession>
<dbReference type="KEGG" id="sro:Sros_2540"/>
<proteinExistence type="predicted"/>
<reference evidence="1 2" key="1">
    <citation type="journal article" date="2010" name="Stand. Genomic Sci.">
        <title>Complete genome sequence of Streptosporangium roseum type strain (NI 9100).</title>
        <authorList>
            <person name="Nolan M."/>
            <person name="Sikorski J."/>
            <person name="Jando M."/>
            <person name="Lucas S."/>
            <person name="Lapidus A."/>
            <person name="Glavina Del Rio T."/>
            <person name="Chen F."/>
            <person name="Tice H."/>
            <person name="Pitluck S."/>
            <person name="Cheng J.F."/>
            <person name="Chertkov O."/>
            <person name="Sims D."/>
            <person name="Meincke L."/>
            <person name="Brettin T."/>
            <person name="Han C."/>
            <person name="Detter J.C."/>
            <person name="Bruce D."/>
            <person name="Goodwin L."/>
            <person name="Land M."/>
            <person name="Hauser L."/>
            <person name="Chang Y.J."/>
            <person name="Jeffries C.D."/>
            <person name="Ivanova N."/>
            <person name="Mavromatis K."/>
            <person name="Mikhailova N."/>
            <person name="Chen A."/>
            <person name="Palaniappan K."/>
            <person name="Chain P."/>
            <person name="Rohde M."/>
            <person name="Goker M."/>
            <person name="Bristow J."/>
            <person name="Eisen J.A."/>
            <person name="Markowitz V."/>
            <person name="Hugenholtz P."/>
            <person name="Kyrpides N.C."/>
            <person name="Klenk H.P."/>
        </authorList>
    </citation>
    <scope>NUCLEOTIDE SEQUENCE [LARGE SCALE GENOMIC DNA]</scope>
    <source>
        <strain evidence="2">ATCC 12428 / DSM 43021 / JCM 3005 / NI 9100</strain>
    </source>
</reference>
<dbReference type="Proteomes" id="UP000002029">
    <property type="component" value="Chromosome"/>
</dbReference>
<keyword evidence="2" id="KW-1185">Reference proteome</keyword>